<feature type="transmembrane region" description="Helical" evidence="1">
    <location>
        <begin position="38"/>
        <end position="55"/>
    </location>
</feature>
<dbReference type="EMBL" id="CP014228">
    <property type="protein sequence ID" value="AMD87706.1"/>
    <property type="molecule type" value="Genomic_DNA"/>
</dbReference>
<dbReference type="InterPro" id="IPR003425">
    <property type="entry name" value="CCB3/YggT"/>
</dbReference>
<gene>
    <name evidence="2" type="ORF">AXF14_09070</name>
</gene>
<evidence type="ECO:0000313" key="2">
    <source>
        <dbReference type="EMBL" id="AMD87706.1"/>
    </source>
</evidence>
<sequence length="101" mass="11289">MSVLSPILSIISSLLGLYLLVLLVRVILDWIQLFARQWRPSGVVLVIANVVYGLTDPPLNWLRRVVPVLRMGAMGIDLSFLVLYFAVVLVQNLLGFTARLV</sequence>
<dbReference type="RefSeq" id="WP_067942667.1">
    <property type="nucleotide sequence ID" value="NZ_CP014228.1"/>
</dbReference>
<feature type="transmembrane region" description="Helical" evidence="1">
    <location>
        <begin position="75"/>
        <end position="96"/>
    </location>
</feature>
<proteinExistence type="predicted"/>
<dbReference type="GO" id="GO:0016020">
    <property type="term" value="C:membrane"/>
    <property type="evidence" value="ECO:0007669"/>
    <property type="project" value="InterPro"/>
</dbReference>
<dbReference type="Pfam" id="PF02325">
    <property type="entry name" value="CCB3_YggT"/>
    <property type="match status" value="1"/>
</dbReference>
<keyword evidence="1" id="KW-0812">Transmembrane</keyword>
<dbReference type="Proteomes" id="UP000065220">
    <property type="component" value="Chromosome"/>
</dbReference>
<protein>
    <recommendedName>
        <fullName evidence="4">YggT family protein</fullName>
    </recommendedName>
</protein>
<dbReference type="STRING" id="111015.AXF14_09070"/>
<evidence type="ECO:0000256" key="1">
    <source>
        <dbReference type="SAM" id="Phobius"/>
    </source>
</evidence>
<reference evidence="3" key="1">
    <citation type="submission" date="2016-02" db="EMBL/GenBank/DDBJ databases">
        <authorList>
            <person name="Holder M.E."/>
            <person name="Ajami N.J."/>
            <person name="Petrosino J.F."/>
        </authorList>
    </citation>
    <scope>NUCLEOTIDE SEQUENCE [LARGE SCALE GENOMIC DNA]</scope>
    <source>
        <strain evidence="3">CCUG 36733</strain>
    </source>
</reference>
<evidence type="ECO:0000313" key="3">
    <source>
        <dbReference type="Proteomes" id="UP000065220"/>
    </source>
</evidence>
<name>A0A120KLA7_ACTRD</name>
<keyword evidence="1" id="KW-0472">Membrane</keyword>
<keyword evidence="3" id="KW-1185">Reference proteome</keyword>
<dbReference type="AlphaFoldDB" id="A0A120KLA7"/>
<dbReference type="KEGG" id="ard:AXF14_09070"/>
<evidence type="ECO:0008006" key="4">
    <source>
        <dbReference type="Google" id="ProtNLM"/>
    </source>
</evidence>
<accession>A0A120KLA7</accession>
<keyword evidence="1" id="KW-1133">Transmembrane helix</keyword>
<dbReference type="OrthoDB" id="3216131at2"/>
<organism evidence="2 3">
    <name type="scientific">Actinomyces radicidentis</name>
    <dbReference type="NCBI Taxonomy" id="111015"/>
    <lineage>
        <taxon>Bacteria</taxon>
        <taxon>Bacillati</taxon>
        <taxon>Actinomycetota</taxon>
        <taxon>Actinomycetes</taxon>
        <taxon>Actinomycetales</taxon>
        <taxon>Actinomycetaceae</taxon>
        <taxon>Actinomyces</taxon>
    </lineage>
</organism>
<feature type="transmembrane region" description="Helical" evidence="1">
    <location>
        <begin position="6"/>
        <end position="26"/>
    </location>
</feature>